<proteinExistence type="predicted"/>
<protein>
    <submittedName>
        <fullName evidence="5">ArsR family transcriptional regulator</fullName>
    </submittedName>
</protein>
<evidence type="ECO:0000313" key="5">
    <source>
        <dbReference type="EMBL" id="TWD16021.1"/>
    </source>
</evidence>
<evidence type="ECO:0000256" key="3">
    <source>
        <dbReference type="ARBA" id="ARBA00023163"/>
    </source>
</evidence>
<dbReference type="Proteomes" id="UP000315628">
    <property type="component" value="Unassembled WGS sequence"/>
</dbReference>
<dbReference type="PRINTS" id="PR00778">
    <property type="entry name" value="HTHARSR"/>
</dbReference>
<dbReference type="InterPro" id="IPR036390">
    <property type="entry name" value="WH_DNA-bd_sf"/>
</dbReference>
<sequence length="99" mass="10854">MFTCMDDAITRASELFKVLSTPVRLAVVHRLAHGESAVQPLADELGISQTLLSQHLRVLRMAGLVEADSGGRQRTYRVTDDHVARIACDAITHSQEDIA</sequence>
<dbReference type="PROSITE" id="PS50987">
    <property type="entry name" value="HTH_ARSR_2"/>
    <property type="match status" value="1"/>
</dbReference>
<dbReference type="SUPFAM" id="SSF46785">
    <property type="entry name" value="Winged helix' DNA-binding domain"/>
    <property type="match status" value="1"/>
</dbReference>
<dbReference type="InterPro" id="IPR036388">
    <property type="entry name" value="WH-like_DNA-bd_sf"/>
</dbReference>
<dbReference type="PANTHER" id="PTHR43132:SF2">
    <property type="entry name" value="ARSENICAL RESISTANCE OPERON REPRESSOR ARSR-RELATED"/>
    <property type="match status" value="1"/>
</dbReference>
<dbReference type="OrthoDB" id="9810923at2"/>
<comment type="caution">
    <text evidence="5">The sequence shown here is derived from an EMBL/GenBank/DDBJ whole genome shotgun (WGS) entry which is preliminary data.</text>
</comment>
<dbReference type="PANTHER" id="PTHR43132">
    <property type="entry name" value="ARSENICAL RESISTANCE OPERON REPRESSOR ARSR-RELATED"/>
    <property type="match status" value="1"/>
</dbReference>
<keyword evidence="1" id="KW-0805">Transcription regulation</keyword>
<dbReference type="InterPro" id="IPR011991">
    <property type="entry name" value="ArsR-like_HTH"/>
</dbReference>
<evidence type="ECO:0000256" key="2">
    <source>
        <dbReference type="ARBA" id="ARBA00023125"/>
    </source>
</evidence>
<organism evidence="5 6">
    <name type="scientific">Marihabitans asiaticum</name>
    <dbReference type="NCBI Taxonomy" id="415218"/>
    <lineage>
        <taxon>Bacteria</taxon>
        <taxon>Bacillati</taxon>
        <taxon>Actinomycetota</taxon>
        <taxon>Actinomycetes</taxon>
        <taxon>Micrococcales</taxon>
        <taxon>Intrasporangiaceae</taxon>
        <taxon>Marihabitans</taxon>
    </lineage>
</organism>
<evidence type="ECO:0000256" key="1">
    <source>
        <dbReference type="ARBA" id="ARBA00023015"/>
    </source>
</evidence>
<dbReference type="AlphaFoldDB" id="A0A560WED0"/>
<evidence type="ECO:0000313" key="6">
    <source>
        <dbReference type="Proteomes" id="UP000315628"/>
    </source>
</evidence>
<feature type="domain" description="HTH arsR-type" evidence="4">
    <location>
        <begin position="4"/>
        <end position="98"/>
    </location>
</feature>
<dbReference type="Pfam" id="PF01022">
    <property type="entry name" value="HTH_5"/>
    <property type="match status" value="1"/>
</dbReference>
<dbReference type="SMART" id="SM00418">
    <property type="entry name" value="HTH_ARSR"/>
    <property type="match status" value="1"/>
</dbReference>
<dbReference type="Gene3D" id="1.10.10.10">
    <property type="entry name" value="Winged helix-like DNA-binding domain superfamily/Winged helix DNA-binding domain"/>
    <property type="match status" value="1"/>
</dbReference>
<evidence type="ECO:0000259" key="4">
    <source>
        <dbReference type="PROSITE" id="PS50987"/>
    </source>
</evidence>
<dbReference type="InterPro" id="IPR051011">
    <property type="entry name" value="Metal_resp_trans_reg"/>
</dbReference>
<keyword evidence="6" id="KW-1185">Reference proteome</keyword>
<gene>
    <name evidence="5" type="ORF">FB557_1562</name>
</gene>
<dbReference type="InterPro" id="IPR001845">
    <property type="entry name" value="HTH_ArsR_DNA-bd_dom"/>
</dbReference>
<keyword evidence="3" id="KW-0804">Transcription</keyword>
<keyword evidence="2" id="KW-0238">DNA-binding</keyword>
<dbReference type="EMBL" id="VIUW01000002">
    <property type="protein sequence ID" value="TWD16021.1"/>
    <property type="molecule type" value="Genomic_DNA"/>
</dbReference>
<reference evidence="5 6" key="1">
    <citation type="submission" date="2019-06" db="EMBL/GenBank/DDBJ databases">
        <title>Sequencing the genomes of 1000 actinobacteria strains.</title>
        <authorList>
            <person name="Klenk H.-P."/>
        </authorList>
    </citation>
    <scope>NUCLEOTIDE SEQUENCE [LARGE SCALE GENOMIC DNA]</scope>
    <source>
        <strain evidence="5 6">DSM 18935</strain>
    </source>
</reference>
<name>A0A560WED0_9MICO</name>
<accession>A0A560WED0</accession>
<dbReference type="CDD" id="cd00090">
    <property type="entry name" value="HTH_ARSR"/>
    <property type="match status" value="1"/>
</dbReference>
<dbReference type="GO" id="GO:0003700">
    <property type="term" value="F:DNA-binding transcription factor activity"/>
    <property type="evidence" value="ECO:0007669"/>
    <property type="project" value="InterPro"/>
</dbReference>
<dbReference type="GO" id="GO:0003677">
    <property type="term" value="F:DNA binding"/>
    <property type="evidence" value="ECO:0007669"/>
    <property type="project" value="UniProtKB-KW"/>
</dbReference>
<dbReference type="NCBIfam" id="NF033788">
    <property type="entry name" value="HTH_metalloreg"/>
    <property type="match status" value="1"/>
</dbReference>